<organism evidence="1 2">
    <name type="scientific">Effusibacillus lacus</name>
    <dbReference type="NCBI Taxonomy" id="1348429"/>
    <lineage>
        <taxon>Bacteria</taxon>
        <taxon>Bacillati</taxon>
        <taxon>Bacillota</taxon>
        <taxon>Bacilli</taxon>
        <taxon>Bacillales</taxon>
        <taxon>Alicyclobacillaceae</taxon>
        <taxon>Effusibacillus</taxon>
    </lineage>
</organism>
<comment type="caution">
    <text evidence="1">The sequence shown here is derived from an EMBL/GenBank/DDBJ whole genome shotgun (WGS) entry which is preliminary data.</text>
</comment>
<dbReference type="OrthoDB" id="1725415at2"/>
<sequence>MGDLYVHVGGTITGHDVKRLARILPEIDRNEELAIVMEASDSIQADALTELLDREGFDHYPKGGHHDGFAIVARRKH</sequence>
<reference evidence="2" key="1">
    <citation type="submission" date="2017-07" db="EMBL/GenBank/DDBJ databases">
        <title>Draft genome sequence of Effusibacillus lacus strain skLN1.</title>
        <authorList>
            <person name="Watanabe M."/>
            <person name="Kojima H."/>
            <person name="Fukui M."/>
        </authorList>
    </citation>
    <scope>NUCLEOTIDE SEQUENCE [LARGE SCALE GENOMIC DNA]</scope>
    <source>
        <strain evidence="2">skLN1</strain>
    </source>
</reference>
<name>A0A292YMM5_9BACL</name>
<gene>
    <name evidence="1" type="ORF">EFBL_2063</name>
</gene>
<dbReference type="AlphaFoldDB" id="A0A292YMM5"/>
<dbReference type="RefSeq" id="WP_096182164.1">
    <property type="nucleotide sequence ID" value="NZ_BDUF01000057.1"/>
</dbReference>
<accession>A0A292YMM5</accession>
<dbReference type="EMBL" id="BDUF01000057">
    <property type="protein sequence ID" value="GAX90436.1"/>
    <property type="molecule type" value="Genomic_DNA"/>
</dbReference>
<evidence type="ECO:0000313" key="1">
    <source>
        <dbReference type="EMBL" id="GAX90436.1"/>
    </source>
</evidence>
<proteinExistence type="predicted"/>
<protein>
    <submittedName>
        <fullName evidence="1">Uncharacterized protein</fullName>
    </submittedName>
</protein>
<keyword evidence="2" id="KW-1185">Reference proteome</keyword>
<dbReference type="Proteomes" id="UP000217785">
    <property type="component" value="Unassembled WGS sequence"/>
</dbReference>
<evidence type="ECO:0000313" key="2">
    <source>
        <dbReference type="Proteomes" id="UP000217785"/>
    </source>
</evidence>